<dbReference type="RefSeq" id="WP_169526877.1">
    <property type="nucleotide sequence ID" value="NZ_JAAMPU010000103.1"/>
</dbReference>
<evidence type="ECO:0000313" key="5">
    <source>
        <dbReference type="Proteomes" id="UP000712080"/>
    </source>
</evidence>
<feature type="repeat" description="TPR" evidence="1">
    <location>
        <begin position="156"/>
        <end position="189"/>
    </location>
</feature>
<feature type="domain" description="Signal transduction histidine kinase internal region" evidence="3">
    <location>
        <begin position="434"/>
        <end position="514"/>
    </location>
</feature>
<comment type="caution">
    <text evidence="4">The sequence shown here is derived from an EMBL/GenBank/DDBJ whole genome shotgun (WGS) entry which is preliminary data.</text>
</comment>
<dbReference type="EMBL" id="JAAMPU010000103">
    <property type="protein sequence ID" value="NMH27838.1"/>
    <property type="molecule type" value="Genomic_DNA"/>
</dbReference>
<dbReference type="Gene3D" id="3.30.565.10">
    <property type="entry name" value="Histidine kinase-like ATPase, C-terminal domain"/>
    <property type="match status" value="1"/>
</dbReference>
<dbReference type="InterPro" id="IPR050640">
    <property type="entry name" value="Bact_2-comp_sensor_kinase"/>
</dbReference>
<dbReference type="Pfam" id="PF06580">
    <property type="entry name" value="His_kinase"/>
    <property type="match status" value="1"/>
</dbReference>
<protein>
    <submittedName>
        <fullName evidence="4">Tetratricopeptide repeat protein</fullName>
    </submittedName>
</protein>
<dbReference type="SUPFAM" id="SSF55874">
    <property type="entry name" value="ATPase domain of HSP90 chaperone/DNA topoisomerase II/histidine kinase"/>
    <property type="match status" value="1"/>
</dbReference>
<dbReference type="PROSITE" id="PS50005">
    <property type="entry name" value="TPR"/>
    <property type="match status" value="2"/>
</dbReference>
<name>A0A972JI59_9FLAO</name>
<keyword evidence="2" id="KW-0812">Transmembrane</keyword>
<dbReference type="Proteomes" id="UP000712080">
    <property type="component" value="Unassembled WGS sequence"/>
</dbReference>
<dbReference type="Gene3D" id="1.25.40.10">
    <property type="entry name" value="Tetratricopeptide repeat domain"/>
    <property type="match status" value="1"/>
</dbReference>
<keyword evidence="2" id="KW-1133">Transmembrane helix</keyword>
<dbReference type="InterPro" id="IPR036890">
    <property type="entry name" value="HATPase_C_sf"/>
</dbReference>
<dbReference type="GO" id="GO:0000155">
    <property type="term" value="F:phosphorelay sensor kinase activity"/>
    <property type="evidence" value="ECO:0007669"/>
    <property type="project" value="InterPro"/>
</dbReference>
<feature type="transmembrane region" description="Helical" evidence="2">
    <location>
        <begin position="396"/>
        <end position="413"/>
    </location>
</feature>
<accession>A0A972JI59</accession>
<dbReference type="PROSITE" id="PS51257">
    <property type="entry name" value="PROKAR_LIPOPROTEIN"/>
    <property type="match status" value="1"/>
</dbReference>
<gene>
    <name evidence="4" type="ORF">G6047_07330</name>
</gene>
<keyword evidence="2" id="KW-0472">Membrane</keyword>
<dbReference type="Pfam" id="PF13424">
    <property type="entry name" value="TPR_12"/>
    <property type="match status" value="1"/>
</dbReference>
<dbReference type="PANTHER" id="PTHR34220:SF7">
    <property type="entry name" value="SENSOR HISTIDINE KINASE YPDA"/>
    <property type="match status" value="1"/>
</dbReference>
<dbReference type="InterPro" id="IPR011990">
    <property type="entry name" value="TPR-like_helical_dom_sf"/>
</dbReference>
<dbReference type="GO" id="GO:0016020">
    <property type="term" value="C:membrane"/>
    <property type="evidence" value="ECO:0007669"/>
    <property type="project" value="InterPro"/>
</dbReference>
<keyword evidence="5" id="KW-1185">Reference proteome</keyword>
<evidence type="ECO:0000259" key="3">
    <source>
        <dbReference type="Pfam" id="PF06580"/>
    </source>
</evidence>
<dbReference type="InterPro" id="IPR019734">
    <property type="entry name" value="TPR_rpt"/>
</dbReference>
<proteinExistence type="predicted"/>
<dbReference type="PANTHER" id="PTHR34220">
    <property type="entry name" value="SENSOR HISTIDINE KINASE YPDA"/>
    <property type="match status" value="1"/>
</dbReference>
<evidence type="ECO:0000313" key="4">
    <source>
        <dbReference type="EMBL" id="NMH27838.1"/>
    </source>
</evidence>
<dbReference type="SMART" id="SM00028">
    <property type="entry name" value="TPR"/>
    <property type="match status" value="5"/>
</dbReference>
<evidence type="ECO:0000256" key="1">
    <source>
        <dbReference type="PROSITE-ProRule" id="PRU00339"/>
    </source>
</evidence>
<dbReference type="InterPro" id="IPR010559">
    <property type="entry name" value="Sig_transdc_His_kin_internal"/>
</dbReference>
<dbReference type="SUPFAM" id="SSF48452">
    <property type="entry name" value="TPR-like"/>
    <property type="match status" value="2"/>
</dbReference>
<keyword evidence="1" id="KW-0802">TPR repeat</keyword>
<evidence type="ECO:0000256" key="2">
    <source>
        <dbReference type="SAM" id="Phobius"/>
    </source>
</evidence>
<feature type="repeat" description="TPR" evidence="1">
    <location>
        <begin position="115"/>
        <end position="148"/>
    </location>
</feature>
<sequence>MQKYLLFLSCVLLLSCSKKQDKKTVDATVEKDSLSVIALLQSAEDSSETNPSDSKQNLLRAGQIVSKYKNPYLEGCVLDSHSVVAFYQNELDQAIAFELKAVDVYLKNGYSLEASGSLGRIGLFYQYRNEYDKSLEALYRAMKLAEKEKYNSKALIRIYSNLGNAYDELNDYDKALEYAFKVLALLKEQKDPEGYGHAFNNIGAIYISKKEFPKALAFFEKASVYTDSINRPEFFCQVNFNQGLCYYNLKKFDKALFYIYRAEKYRDKSGVTLNGCKDLMLMASVYEELNRNDSVKKYLDLSQKCDTVVNDYNFRSEHYKLQSKFLSAKNNYRGALALLEKSHQFSDSSLLRNKDIDIQRNYIKYQYEKKSEADSLKYRLQLIESDTKSSRNRNNFIVSLLILTLVVAAAIILRNRNHLLKKQKDLEAKDRQLAEQQALRAKMSPHFIFNCLNTIDAYVMQDKQEEASRLIQDFSKLSRKVLDFSDVESVDLSEEIAFLNIYLNIEKIRLNDSFTFEISADESILDYQIPPMIIQPFVENAVIHGIRNRRDEKGIIKVSFFFKEDKLHAVIEDNGVGRDKAKALQQHKEHVSKAIAIVRQRLSGRNGKTAAENLITFTDKPNGSGTIVEVVIPKSTATESIK</sequence>
<organism evidence="4 5">
    <name type="scientific">Flavobacterium silvaticum</name>
    <dbReference type="NCBI Taxonomy" id="1852020"/>
    <lineage>
        <taxon>Bacteria</taxon>
        <taxon>Pseudomonadati</taxon>
        <taxon>Bacteroidota</taxon>
        <taxon>Flavobacteriia</taxon>
        <taxon>Flavobacteriales</taxon>
        <taxon>Flavobacteriaceae</taxon>
        <taxon>Flavobacterium</taxon>
    </lineage>
</organism>
<dbReference type="AlphaFoldDB" id="A0A972JI59"/>
<reference evidence="4" key="1">
    <citation type="submission" date="2020-02" db="EMBL/GenBank/DDBJ databases">
        <title>Flavobacterium sp. genome.</title>
        <authorList>
            <person name="Jung H.S."/>
            <person name="Baek J.H."/>
            <person name="Jeon C.O."/>
        </authorList>
    </citation>
    <scope>NUCLEOTIDE SEQUENCE</scope>
    <source>
        <strain evidence="4">SE-s28</strain>
    </source>
</reference>